<evidence type="ECO:0000313" key="2">
    <source>
        <dbReference type="Proteomes" id="UP000196536"/>
    </source>
</evidence>
<dbReference type="Proteomes" id="UP000196536">
    <property type="component" value="Unassembled WGS sequence"/>
</dbReference>
<dbReference type="AlphaFoldDB" id="A0A1Z9Z103"/>
<accession>A0A1Z9Z103</accession>
<organism evidence="1 2">
    <name type="scientific">Acinetobacter populi</name>
    <dbReference type="NCBI Taxonomy" id="1582270"/>
    <lineage>
        <taxon>Bacteria</taxon>
        <taxon>Pseudomonadati</taxon>
        <taxon>Pseudomonadota</taxon>
        <taxon>Gammaproteobacteria</taxon>
        <taxon>Moraxellales</taxon>
        <taxon>Moraxellaceae</taxon>
        <taxon>Acinetobacter</taxon>
    </lineage>
</organism>
<gene>
    <name evidence="1" type="ORF">CAP51_00590</name>
</gene>
<reference evidence="1 2" key="1">
    <citation type="submission" date="2017-05" db="EMBL/GenBank/DDBJ databases">
        <title>Acinetobacter populi ANC 5415 (= PBJ7), whole genome shotgun sequencing project.</title>
        <authorList>
            <person name="Nemec A."/>
            <person name="Radolfova-Krizova L."/>
        </authorList>
    </citation>
    <scope>NUCLEOTIDE SEQUENCE [LARGE SCALE GENOMIC DNA]</scope>
    <source>
        <strain evidence="1 2">PBJ7</strain>
    </source>
</reference>
<sequence length="584" mass="69737">MIYIPYLLRSELIQIDPLLDIDWQMQLENIFASLDMDVKIEIDKQILRPKQIIWHRISNTFESKVDTSLQVLKFKLENPRMREVVSNILDSLQFIHQNNNVLFFADYIENVLKQIDEIVVEDDLKLLEEKESIRKVFLYHIAKIIRKKELVIVDNIRHLTADQVKNFILEVYIKHQILGYWYRPLSSFEVQQEKHFFFKYYIRKEQKIRKFAVVKTSRYYFFLAPGKKVEENIYSIRRFLTEQVIEYNNKTYIFGLVLPLNPAAEKSYIDWFKSLMEKMVTIEYKVHKTVIDIVAQMEFSFSQEITPLFIEPIALTEKNLDLVISNHILNIENVIVEKILTPLKRALEQDLTHQDEYDFVFHSLRNMFQEMLNCFDVFKQQPLLIFNHKIQEFGYRLLSYLKLLERRRDELFVPLSAEEYKIVNRRAQAPIEALYHAIQHKLEQYLALQLELKEVERTRVKRSNGGMFSAFLPKQKVQKSYGDLFHDAMLLKKMAYQDLLFIPRQYKKYCVMIQDENLMSIQGCETYYAFSNGENGINLLPILFHIQNDLTDFSIEKIFTTLNQAMVTYNPFSPQKDDGFFIES</sequence>
<name>A0A1Z9Z103_9GAMM</name>
<evidence type="ECO:0000313" key="1">
    <source>
        <dbReference type="EMBL" id="OUY08153.1"/>
    </source>
</evidence>
<protein>
    <submittedName>
        <fullName evidence="1">Uncharacterized protein</fullName>
    </submittedName>
</protein>
<keyword evidence="2" id="KW-1185">Reference proteome</keyword>
<comment type="caution">
    <text evidence="1">The sequence shown here is derived from an EMBL/GenBank/DDBJ whole genome shotgun (WGS) entry which is preliminary data.</text>
</comment>
<dbReference type="EMBL" id="NEXX01000001">
    <property type="protein sequence ID" value="OUY08153.1"/>
    <property type="molecule type" value="Genomic_DNA"/>
</dbReference>
<proteinExistence type="predicted"/>